<sequence length="143" mass="16174">MNLKGIVSVTGKPGLYKVIGQNKSGFILETLDEARNKLLINPNTRIAALTEITIFGLEDDIRLRDIFEKMGARAKELPVPEPKADNKALKDYFEKISPDHDKDRVYVSDIKKIVSWYGILSSLPLWEEKEEAPEAEQDEDGTE</sequence>
<dbReference type="InterPro" id="IPR049281">
    <property type="entry name" value="BVU_3817-like_C_sf"/>
</dbReference>
<organism evidence="3 4">
    <name type="scientific">Anseongella ginsenosidimutans</name>
    <dbReference type="NCBI Taxonomy" id="496056"/>
    <lineage>
        <taxon>Bacteria</taxon>
        <taxon>Pseudomonadati</taxon>
        <taxon>Bacteroidota</taxon>
        <taxon>Sphingobacteriia</taxon>
        <taxon>Sphingobacteriales</taxon>
        <taxon>Sphingobacteriaceae</taxon>
        <taxon>Anseongella</taxon>
    </lineage>
</organism>
<accession>A0A4R3KQQ4</accession>
<dbReference type="AlphaFoldDB" id="A0A4R3KQQ4"/>
<dbReference type="OrthoDB" id="675198at2"/>
<dbReference type="Gene3D" id="1.10.10.1650">
    <property type="match status" value="1"/>
</dbReference>
<keyword evidence="4" id="KW-1185">Reference proteome</keyword>
<dbReference type="Proteomes" id="UP000295807">
    <property type="component" value="Unassembled WGS sequence"/>
</dbReference>
<evidence type="ECO:0000259" key="1">
    <source>
        <dbReference type="Pfam" id="PF18347"/>
    </source>
</evidence>
<dbReference type="InterPro" id="IPR049280">
    <property type="entry name" value="DUF6852"/>
</dbReference>
<dbReference type="EMBL" id="SMAD01000007">
    <property type="protein sequence ID" value="TCS86549.1"/>
    <property type="molecule type" value="Genomic_DNA"/>
</dbReference>
<comment type="caution">
    <text evidence="3">The sequence shown here is derived from an EMBL/GenBank/DDBJ whole genome shotgun (WGS) entry which is preliminary data.</text>
</comment>
<protein>
    <submittedName>
        <fullName evidence="3">Uncharacterized protein</fullName>
    </submittedName>
</protein>
<gene>
    <name evidence="3" type="ORF">EDD80_10782</name>
</gene>
<dbReference type="RefSeq" id="WP_132129559.1">
    <property type="nucleotide sequence ID" value="NZ_CP042432.1"/>
</dbReference>
<evidence type="ECO:0000313" key="3">
    <source>
        <dbReference type="EMBL" id="TCS86549.1"/>
    </source>
</evidence>
<evidence type="ECO:0000313" key="4">
    <source>
        <dbReference type="Proteomes" id="UP000295807"/>
    </source>
</evidence>
<feature type="domain" description="DUF6852" evidence="2">
    <location>
        <begin position="52"/>
        <end position="120"/>
    </location>
</feature>
<dbReference type="InterPro" id="IPR049282">
    <property type="entry name" value="BVU_3817_N_sf"/>
</dbReference>
<proteinExistence type="predicted"/>
<reference evidence="3 4" key="1">
    <citation type="submission" date="2019-03" db="EMBL/GenBank/DDBJ databases">
        <title>Genomic Encyclopedia of Type Strains, Phase IV (KMG-IV): sequencing the most valuable type-strain genomes for metagenomic binning, comparative biology and taxonomic classification.</title>
        <authorList>
            <person name="Goeker M."/>
        </authorList>
    </citation>
    <scope>NUCLEOTIDE SEQUENCE [LARGE SCALE GENOMIC DNA]</scope>
    <source>
        <strain evidence="3 4">DSM 21100</strain>
    </source>
</reference>
<feature type="domain" description="DUF5606" evidence="1">
    <location>
        <begin position="3"/>
        <end position="49"/>
    </location>
</feature>
<dbReference type="Pfam" id="PF21186">
    <property type="entry name" value="DUF6852"/>
    <property type="match status" value="1"/>
</dbReference>
<name>A0A4R3KQQ4_9SPHI</name>
<dbReference type="Gene3D" id="2.30.30.730">
    <property type="match status" value="1"/>
</dbReference>
<evidence type="ECO:0000259" key="2">
    <source>
        <dbReference type="Pfam" id="PF21186"/>
    </source>
</evidence>
<dbReference type="Pfam" id="PF18347">
    <property type="entry name" value="DUF5606"/>
    <property type="match status" value="1"/>
</dbReference>
<dbReference type="InterPro" id="IPR041218">
    <property type="entry name" value="DUF5606"/>
</dbReference>